<dbReference type="InterPro" id="IPR035906">
    <property type="entry name" value="MetI-like_sf"/>
</dbReference>
<evidence type="ECO:0000256" key="4">
    <source>
        <dbReference type="ARBA" id="ARBA00022475"/>
    </source>
</evidence>
<dbReference type="GO" id="GO:0055085">
    <property type="term" value="P:transmembrane transport"/>
    <property type="evidence" value="ECO:0007669"/>
    <property type="project" value="InterPro"/>
</dbReference>
<dbReference type="InterPro" id="IPR000515">
    <property type="entry name" value="MetI-like"/>
</dbReference>
<keyword evidence="4" id="KW-1003">Cell membrane</keyword>
<dbReference type="EMBL" id="AP018553">
    <property type="protein sequence ID" value="BBD72265.1"/>
    <property type="molecule type" value="Genomic_DNA"/>
</dbReference>
<reference evidence="12" key="1">
    <citation type="journal article" date="2014" name="Int. J. Syst. Evol. Microbiol.">
        <title>Complete genome sequence of Corynebacterium casei LMG S-19264T (=DSM 44701T), isolated from a smear-ripened cheese.</title>
        <authorList>
            <consortium name="US DOE Joint Genome Institute (JGI-PGF)"/>
            <person name="Walter F."/>
            <person name="Albersmeier A."/>
            <person name="Kalinowski J."/>
            <person name="Ruckert C."/>
        </authorList>
    </citation>
    <scope>NUCLEOTIDE SEQUENCE</scope>
    <source>
        <strain evidence="12">JCM 31740</strain>
    </source>
</reference>
<dbReference type="CDD" id="cd06261">
    <property type="entry name" value="TM_PBP2"/>
    <property type="match status" value="2"/>
</dbReference>
<keyword evidence="3 9" id="KW-0813">Transport</keyword>
<feature type="domain" description="ABC transmembrane type-1" evidence="10">
    <location>
        <begin position="335"/>
        <end position="529"/>
    </location>
</feature>
<dbReference type="GO" id="GO:0005886">
    <property type="term" value="C:plasma membrane"/>
    <property type="evidence" value="ECO:0007669"/>
    <property type="project" value="UniProtKB-SubCell"/>
</dbReference>
<feature type="transmembrane region" description="Helical" evidence="9">
    <location>
        <begin position="234"/>
        <end position="255"/>
    </location>
</feature>
<sequence length="545" mass="59182">MRYSAPYLVYLFLLGLVPFLWTFLIGLNPAGISEALKGLPVGLILYNTFAFATITALASTGLGLLLAVSADALEDRVTSGLAMLPYSIPFTSSALIWGISLYGGYGWFTYLLGIRFDPLNLASTAIWGITLVGVWSTVPLPFLITYSSLRSVPKEFRETAKVMGIPLSKYYGELAIPYVGKAILVSLLLSFTLSVGNFDLPFVLTGGGPGFSSTTLPLVVYEQMSVLNNVTGGAFFAAVLSLIAVVPALGLLRVLRAKRPTLPSVGLKLPDLVFKALLGSGSVVVLAFLVIPVYWMVLVAFRSATLDFRSPPVLAPVGLTTHYFLKTMVESWPYMVSSVIVSSLAALLSVFLSSPAAYEVSTGKGRWILPLSIFLYAMPVTSFVIPVYLIMYDAGLVNTWWALVLSIPVFTATFSVWVLTNSFLDLPRSYFEAAEVFDVKNKFFRLILPLIGPSLISTFVLSFIFSWHALFYPLVLTNTPFSPGFPPQGAETVTIFALDALGDKYVNWGQLGSAALVSALPVMLVNYLAVYRIRRGIKEGGVKFA</sequence>
<feature type="transmembrane region" description="Helical" evidence="9">
    <location>
        <begin position="446"/>
        <end position="470"/>
    </location>
</feature>
<dbReference type="EMBL" id="BMQS01000004">
    <property type="protein sequence ID" value="GGT90681.1"/>
    <property type="molecule type" value="Genomic_DNA"/>
</dbReference>
<feature type="transmembrane region" description="Helical" evidence="9">
    <location>
        <begin position="332"/>
        <end position="352"/>
    </location>
</feature>
<dbReference type="SUPFAM" id="SSF161098">
    <property type="entry name" value="MetI-like"/>
    <property type="match status" value="2"/>
</dbReference>
<dbReference type="KEGG" id="sacd:HS1genome_0654"/>
<feature type="domain" description="ABC transmembrane type-1" evidence="10">
    <location>
        <begin position="45"/>
        <end position="253"/>
    </location>
</feature>
<feature type="transmembrane region" description="Helical" evidence="9">
    <location>
        <begin position="373"/>
        <end position="392"/>
    </location>
</feature>
<dbReference type="InterPro" id="IPR050901">
    <property type="entry name" value="BP-dep_ABC_trans_perm"/>
</dbReference>
<evidence type="ECO:0000256" key="9">
    <source>
        <dbReference type="RuleBase" id="RU363032"/>
    </source>
</evidence>
<dbReference type="AlphaFoldDB" id="A0A348B263"/>
<dbReference type="PANTHER" id="PTHR32243">
    <property type="entry name" value="MALTOSE TRANSPORT SYSTEM PERMEASE-RELATED"/>
    <property type="match status" value="1"/>
</dbReference>
<dbReference type="Proteomes" id="UP000276741">
    <property type="component" value="Chromosome"/>
</dbReference>
<dbReference type="Pfam" id="PF00528">
    <property type="entry name" value="BPD_transp_1"/>
    <property type="match status" value="2"/>
</dbReference>
<evidence type="ECO:0000256" key="8">
    <source>
        <dbReference type="ARBA" id="ARBA00023136"/>
    </source>
</evidence>
<evidence type="ECO:0000256" key="6">
    <source>
        <dbReference type="ARBA" id="ARBA00022692"/>
    </source>
</evidence>
<feature type="transmembrane region" description="Helical" evidence="9">
    <location>
        <begin position="44"/>
        <end position="68"/>
    </location>
</feature>
<evidence type="ECO:0000313" key="13">
    <source>
        <dbReference type="Proteomes" id="UP000276741"/>
    </source>
</evidence>
<reference evidence="11" key="3">
    <citation type="journal article" date="2019" name="BMC Res. Notes">
        <title>Complete genome sequence of the Sulfodiicoccus acidiphilus strain HS-1T, the first crenarchaeon that lacks polB3, isolated from an acidic hot spring in Ohwaku-dani, Hakone, Japan.</title>
        <authorList>
            <person name="Sakai H.D."/>
            <person name="Kurosawa N."/>
        </authorList>
    </citation>
    <scope>NUCLEOTIDE SEQUENCE</scope>
    <source>
        <strain evidence="11">HS-1</strain>
    </source>
</reference>
<reference evidence="12" key="4">
    <citation type="submission" date="2020-09" db="EMBL/GenBank/DDBJ databases">
        <authorList>
            <person name="Sun Q."/>
            <person name="Ohkuma M."/>
        </authorList>
    </citation>
    <scope>NUCLEOTIDE SEQUENCE</scope>
    <source>
        <strain evidence="12">JCM 31740</strain>
    </source>
</reference>
<comment type="similarity">
    <text evidence="2">Belongs to the binding-protein-dependent transport system permease family. MalFG subfamily.</text>
</comment>
<protein>
    <submittedName>
        <fullName evidence="11">ABC transporter permease</fullName>
    </submittedName>
</protein>
<accession>A0A348B263</accession>
<evidence type="ECO:0000256" key="2">
    <source>
        <dbReference type="ARBA" id="ARBA00009047"/>
    </source>
</evidence>
<evidence type="ECO:0000313" key="11">
    <source>
        <dbReference type="EMBL" id="BBD72265.1"/>
    </source>
</evidence>
<feature type="transmembrane region" description="Helical" evidence="9">
    <location>
        <begin position="508"/>
        <end position="529"/>
    </location>
</feature>
<name>A0A348B263_9CREN</name>
<keyword evidence="8 9" id="KW-0472">Membrane</keyword>
<feature type="transmembrane region" description="Helical" evidence="9">
    <location>
        <begin position="398"/>
        <end position="419"/>
    </location>
</feature>
<keyword evidence="6 9" id="KW-0812">Transmembrane</keyword>
<feature type="transmembrane region" description="Helical" evidence="9">
    <location>
        <begin position="170"/>
        <end position="193"/>
    </location>
</feature>
<gene>
    <name evidence="12" type="ORF">GCM10007116_05660</name>
    <name evidence="11" type="ORF">HS1genome_0654</name>
</gene>
<feature type="transmembrane region" description="Helical" evidence="9">
    <location>
        <begin position="7"/>
        <end position="24"/>
    </location>
</feature>
<proteinExistence type="inferred from homology"/>
<dbReference type="Proteomes" id="UP000616143">
    <property type="component" value="Unassembled WGS sequence"/>
</dbReference>
<feature type="transmembrane region" description="Helical" evidence="9">
    <location>
        <begin position="125"/>
        <end position="149"/>
    </location>
</feature>
<evidence type="ECO:0000256" key="5">
    <source>
        <dbReference type="ARBA" id="ARBA00022597"/>
    </source>
</evidence>
<dbReference type="RefSeq" id="WP_229768115.1">
    <property type="nucleotide sequence ID" value="NZ_AP018553.1"/>
</dbReference>
<evidence type="ECO:0000256" key="3">
    <source>
        <dbReference type="ARBA" id="ARBA00022448"/>
    </source>
</evidence>
<evidence type="ECO:0000313" key="12">
    <source>
        <dbReference type="EMBL" id="GGT90681.1"/>
    </source>
</evidence>
<evidence type="ECO:0000256" key="7">
    <source>
        <dbReference type="ARBA" id="ARBA00022989"/>
    </source>
</evidence>
<dbReference type="Gene3D" id="1.10.3720.10">
    <property type="entry name" value="MetI-like"/>
    <property type="match status" value="2"/>
</dbReference>
<feature type="transmembrane region" description="Helical" evidence="9">
    <location>
        <begin position="80"/>
        <end position="105"/>
    </location>
</feature>
<feature type="transmembrane region" description="Helical" evidence="9">
    <location>
        <begin position="276"/>
        <end position="301"/>
    </location>
</feature>
<keyword evidence="5" id="KW-0762">Sugar transport</keyword>
<comment type="subcellular location">
    <subcellularLocation>
        <location evidence="1 9">Cell membrane</location>
        <topology evidence="1 9">Multi-pass membrane protein</topology>
    </subcellularLocation>
</comment>
<dbReference type="GeneID" id="38666159"/>
<reference evidence="13" key="2">
    <citation type="submission" date="2018-04" db="EMBL/GenBank/DDBJ databases">
        <title>Complete genome sequence of Sulfodiicoccus acidiphilus strain HS-1.</title>
        <authorList>
            <person name="Sakai H.D."/>
            <person name="Kurosawa N."/>
        </authorList>
    </citation>
    <scope>NUCLEOTIDE SEQUENCE [LARGE SCALE GENOMIC DNA]</scope>
    <source>
        <strain evidence="13">HS-1</strain>
    </source>
</reference>
<dbReference type="PANTHER" id="PTHR32243:SF50">
    <property type="entry name" value="MALTOSE_MALTODEXTRIN TRANSPORT SYSTEM PERMEASE PROTEIN MALG"/>
    <property type="match status" value="1"/>
</dbReference>
<dbReference type="PROSITE" id="PS50928">
    <property type="entry name" value="ABC_TM1"/>
    <property type="match status" value="2"/>
</dbReference>
<keyword evidence="13" id="KW-1185">Reference proteome</keyword>
<evidence type="ECO:0000259" key="10">
    <source>
        <dbReference type="PROSITE" id="PS50928"/>
    </source>
</evidence>
<organism evidence="11 13">
    <name type="scientific">Sulfodiicoccus acidiphilus</name>
    <dbReference type="NCBI Taxonomy" id="1670455"/>
    <lineage>
        <taxon>Archaea</taxon>
        <taxon>Thermoproteota</taxon>
        <taxon>Thermoprotei</taxon>
        <taxon>Sulfolobales</taxon>
        <taxon>Sulfolobaceae</taxon>
        <taxon>Sulfodiicoccus</taxon>
    </lineage>
</organism>
<evidence type="ECO:0000256" key="1">
    <source>
        <dbReference type="ARBA" id="ARBA00004651"/>
    </source>
</evidence>
<keyword evidence="7 9" id="KW-1133">Transmembrane helix</keyword>